<evidence type="ECO:0000256" key="1">
    <source>
        <dbReference type="SAM" id="MobiDB-lite"/>
    </source>
</evidence>
<proteinExistence type="predicted"/>
<dbReference type="RefSeq" id="XP_062644742.1">
    <property type="nucleotide sequence ID" value="XM_062785874.1"/>
</dbReference>
<protein>
    <submittedName>
        <fullName evidence="2">Uncharacterized protein</fullName>
    </submittedName>
</protein>
<evidence type="ECO:0000313" key="2">
    <source>
        <dbReference type="EMBL" id="KAK4120971.1"/>
    </source>
</evidence>
<dbReference type="Proteomes" id="UP001302602">
    <property type="component" value="Unassembled WGS sequence"/>
</dbReference>
<feature type="region of interest" description="Disordered" evidence="1">
    <location>
        <begin position="1"/>
        <end position="54"/>
    </location>
</feature>
<evidence type="ECO:0000313" key="3">
    <source>
        <dbReference type="Proteomes" id="UP001302602"/>
    </source>
</evidence>
<dbReference type="AlphaFoldDB" id="A0AAN6TVJ9"/>
<feature type="compositionally biased region" description="Polar residues" evidence="1">
    <location>
        <begin position="35"/>
        <end position="50"/>
    </location>
</feature>
<keyword evidence="3" id="KW-1185">Reference proteome</keyword>
<gene>
    <name evidence="2" type="ORF">N657DRAFT_132186</name>
</gene>
<feature type="compositionally biased region" description="Polar residues" evidence="1">
    <location>
        <begin position="70"/>
        <end position="79"/>
    </location>
</feature>
<sequence length="190" mass="20637">MNKVGEPTCMDWAMEQGRSFDDGESDSPLNPLVSKHSTPAATAQGGQSPGSFRRNGVVLDLNVRSLFSISAARSPQNRSRTPDRYQRGNSPTPNRMSNNTAGRGHGLLIPPSLSDLSLRSASSRTFWQSRSSTPSRKRSLELNLFDGSPQSKRRFVTEMNNSTGASLRYSAPCVQPSLLDGAARRRGVGL</sequence>
<dbReference type="GeneID" id="87822640"/>
<dbReference type="EMBL" id="MU853235">
    <property type="protein sequence ID" value="KAK4120971.1"/>
    <property type="molecule type" value="Genomic_DNA"/>
</dbReference>
<feature type="compositionally biased region" description="Polar residues" evidence="1">
    <location>
        <begin position="87"/>
        <end position="101"/>
    </location>
</feature>
<comment type="caution">
    <text evidence="2">The sequence shown here is derived from an EMBL/GenBank/DDBJ whole genome shotgun (WGS) entry which is preliminary data.</text>
</comment>
<reference evidence="2" key="1">
    <citation type="journal article" date="2023" name="Mol. Phylogenet. Evol.">
        <title>Genome-scale phylogeny and comparative genomics of the fungal order Sordariales.</title>
        <authorList>
            <person name="Hensen N."/>
            <person name="Bonometti L."/>
            <person name="Westerberg I."/>
            <person name="Brannstrom I.O."/>
            <person name="Guillou S."/>
            <person name="Cros-Aarteil S."/>
            <person name="Calhoun S."/>
            <person name="Haridas S."/>
            <person name="Kuo A."/>
            <person name="Mondo S."/>
            <person name="Pangilinan J."/>
            <person name="Riley R."/>
            <person name="LaButti K."/>
            <person name="Andreopoulos B."/>
            <person name="Lipzen A."/>
            <person name="Chen C."/>
            <person name="Yan M."/>
            <person name="Daum C."/>
            <person name="Ng V."/>
            <person name="Clum A."/>
            <person name="Steindorff A."/>
            <person name="Ohm R.A."/>
            <person name="Martin F."/>
            <person name="Silar P."/>
            <person name="Natvig D.O."/>
            <person name="Lalanne C."/>
            <person name="Gautier V."/>
            <person name="Ament-Velasquez S.L."/>
            <person name="Kruys A."/>
            <person name="Hutchinson M.I."/>
            <person name="Powell A.J."/>
            <person name="Barry K."/>
            <person name="Miller A.N."/>
            <person name="Grigoriev I.V."/>
            <person name="Debuchy R."/>
            <person name="Gladieux P."/>
            <person name="Hiltunen Thoren M."/>
            <person name="Johannesson H."/>
        </authorList>
    </citation>
    <scope>NUCLEOTIDE SEQUENCE</scope>
    <source>
        <strain evidence="2">CBS 731.68</strain>
    </source>
</reference>
<organism evidence="2 3">
    <name type="scientific">Parathielavia appendiculata</name>
    <dbReference type="NCBI Taxonomy" id="2587402"/>
    <lineage>
        <taxon>Eukaryota</taxon>
        <taxon>Fungi</taxon>
        <taxon>Dikarya</taxon>
        <taxon>Ascomycota</taxon>
        <taxon>Pezizomycotina</taxon>
        <taxon>Sordariomycetes</taxon>
        <taxon>Sordariomycetidae</taxon>
        <taxon>Sordariales</taxon>
        <taxon>Chaetomiaceae</taxon>
        <taxon>Parathielavia</taxon>
    </lineage>
</organism>
<feature type="region of interest" description="Disordered" evidence="1">
    <location>
        <begin position="70"/>
        <end position="110"/>
    </location>
</feature>
<accession>A0AAN6TVJ9</accession>
<reference evidence="2" key="2">
    <citation type="submission" date="2023-05" db="EMBL/GenBank/DDBJ databases">
        <authorList>
            <consortium name="Lawrence Berkeley National Laboratory"/>
            <person name="Steindorff A."/>
            <person name="Hensen N."/>
            <person name="Bonometti L."/>
            <person name="Westerberg I."/>
            <person name="Brannstrom I.O."/>
            <person name="Guillou S."/>
            <person name="Cros-Aarteil S."/>
            <person name="Calhoun S."/>
            <person name="Haridas S."/>
            <person name="Kuo A."/>
            <person name="Mondo S."/>
            <person name="Pangilinan J."/>
            <person name="Riley R."/>
            <person name="Labutti K."/>
            <person name="Andreopoulos B."/>
            <person name="Lipzen A."/>
            <person name="Chen C."/>
            <person name="Yanf M."/>
            <person name="Daum C."/>
            <person name="Ng V."/>
            <person name="Clum A."/>
            <person name="Ohm R."/>
            <person name="Martin F."/>
            <person name="Silar P."/>
            <person name="Natvig D."/>
            <person name="Lalanne C."/>
            <person name="Gautier V."/>
            <person name="Ament-Velasquez S.L."/>
            <person name="Kruys A."/>
            <person name="Hutchinson M.I."/>
            <person name="Powell A.J."/>
            <person name="Barry K."/>
            <person name="Miller A.N."/>
            <person name="Grigoriev I.V."/>
            <person name="Debuchy R."/>
            <person name="Gladieux P."/>
            <person name="Thoren M.H."/>
            <person name="Johannesson H."/>
        </authorList>
    </citation>
    <scope>NUCLEOTIDE SEQUENCE</scope>
    <source>
        <strain evidence="2">CBS 731.68</strain>
    </source>
</reference>
<name>A0AAN6TVJ9_9PEZI</name>